<sequence length="275" mass="28886">MTPEALAALMAGHAHSPAAQVAQTAHRLALAAHWKPRPGARLVEIGCGQGDTTAVLADLVGPTGHVLATDPGPADYGAPVTLGASLRHLAAGPLGDRVEPRLGLDLATAPPEPGFDAVVLAHCSWYVADAATLRRLLERARDWAPVLHFAEWDPEPSAPGQLAHLLAVRLQAHLVATGLRGDGNIRTPFSRPQILRLLAETGWHAGPAVPVPTDGLQDADWEIDAARYWLEEARAQGEVPPHALDLAESEADVLAACARPRGNACLPAWTVTATA</sequence>
<evidence type="ECO:0000313" key="1">
    <source>
        <dbReference type="EMBL" id="MDT0415535.1"/>
    </source>
</evidence>
<dbReference type="EC" id="2.1.-.-" evidence="1"/>
<keyword evidence="1" id="KW-0808">Transferase</keyword>
<protein>
    <submittedName>
        <fullName evidence="1">Class I SAM-dependent methyltransferase</fullName>
        <ecNumber evidence="1">2.1.-.-</ecNumber>
    </submittedName>
</protein>
<dbReference type="EMBL" id="JAVRER010000009">
    <property type="protein sequence ID" value="MDT0415535.1"/>
    <property type="molecule type" value="Genomic_DNA"/>
</dbReference>
<gene>
    <name evidence="1" type="ORF">RM574_08525</name>
</gene>
<name>A0ABD5E2G3_9ACTN</name>
<comment type="caution">
    <text evidence="1">The sequence shown here is derived from an EMBL/GenBank/DDBJ whole genome shotgun (WGS) entry which is preliminary data.</text>
</comment>
<dbReference type="Proteomes" id="UP001183607">
    <property type="component" value="Unassembled WGS sequence"/>
</dbReference>
<organism evidence="1 2">
    <name type="scientific">Streptomyces evansiae</name>
    <dbReference type="NCBI Taxonomy" id="3075535"/>
    <lineage>
        <taxon>Bacteria</taxon>
        <taxon>Bacillati</taxon>
        <taxon>Actinomycetota</taxon>
        <taxon>Actinomycetes</taxon>
        <taxon>Kitasatosporales</taxon>
        <taxon>Streptomycetaceae</taxon>
        <taxon>Streptomyces</taxon>
    </lineage>
</organism>
<keyword evidence="1" id="KW-0489">Methyltransferase</keyword>
<reference evidence="2" key="1">
    <citation type="submission" date="2023-07" db="EMBL/GenBank/DDBJ databases">
        <title>30 novel species of actinomycetes from the DSMZ collection.</title>
        <authorList>
            <person name="Nouioui I."/>
        </authorList>
    </citation>
    <scope>NUCLEOTIDE SEQUENCE [LARGE SCALE GENOMIC DNA]</scope>
    <source>
        <strain evidence="2">DSM 41982</strain>
    </source>
</reference>
<dbReference type="RefSeq" id="WP_093854839.1">
    <property type="nucleotide sequence ID" value="NZ_JAVRER010000009.1"/>
</dbReference>
<accession>A0ABD5E2G3</accession>
<proteinExistence type="predicted"/>
<dbReference type="SUPFAM" id="SSF53335">
    <property type="entry name" value="S-adenosyl-L-methionine-dependent methyltransferases"/>
    <property type="match status" value="1"/>
</dbReference>
<dbReference type="GO" id="GO:0032259">
    <property type="term" value="P:methylation"/>
    <property type="evidence" value="ECO:0007669"/>
    <property type="project" value="UniProtKB-KW"/>
</dbReference>
<dbReference type="InterPro" id="IPR029063">
    <property type="entry name" value="SAM-dependent_MTases_sf"/>
</dbReference>
<evidence type="ECO:0000313" key="2">
    <source>
        <dbReference type="Proteomes" id="UP001183607"/>
    </source>
</evidence>
<dbReference type="AlphaFoldDB" id="A0ABD5E2G3"/>
<dbReference type="Gene3D" id="3.40.50.150">
    <property type="entry name" value="Vaccinia Virus protein VP39"/>
    <property type="match status" value="1"/>
</dbReference>
<dbReference type="GO" id="GO:0008168">
    <property type="term" value="F:methyltransferase activity"/>
    <property type="evidence" value="ECO:0007669"/>
    <property type="project" value="UniProtKB-KW"/>
</dbReference>